<evidence type="ECO:0000256" key="1">
    <source>
        <dbReference type="ARBA" id="ARBA00022741"/>
    </source>
</evidence>
<gene>
    <name evidence="3" type="ORF">G0U57_002683</name>
</gene>
<dbReference type="OrthoDB" id="5947963at2759"/>
<keyword evidence="1" id="KW-0547">Nucleotide-binding</keyword>
<dbReference type="EMBL" id="JAHGAV010001331">
    <property type="protein sequence ID" value="KAG6922387.1"/>
    <property type="molecule type" value="Genomic_DNA"/>
</dbReference>
<keyword evidence="4" id="KW-1185">Reference proteome</keyword>
<dbReference type="Gene3D" id="1.10.1410.40">
    <property type="match status" value="1"/>
</dbReference>
<sequence length="192" mass="22321">MVSGGSLLLMPRQLFSGTSTVTGGQRREALRLLKFINKECWVPEYGKILTSYHLKTMLLWAQVIHPEKEKWETLASSLKTLLSLLRHCVNKGKLPHYFLRDFNLFNKRYREGSGFYERLALQVLDKEGELLEEDPVRYISLRVPKKDAERPGAFSRAEVSLQGFKASQLKELEEKRLYEWEEEEPGDENVMA</sequence>
<comment type="caution">
    <text evidence="3">The sequence shown here is derived from an EMBL/GenBank/DDBJ whole genome shotgun (WGS) entry which is preliminary data.</text>
</comment>
<dbReference type="PANTHER" id="PTHR10656">
    <property type="entry name" value="CELL FATE DETERMINING PROTEIN MAB21-RELATED"/>
    <property type="match status" value="1"/>
</dbReference>
<organism evidence="3 4">
    <name type="scientific">Chelydra serpentina</name>
    <name type="common">Snapping turtle</name>
    <name type="synonym">Testudo serpentina</name>
    <dbReference type="NCBI Taxonomy" id="8475"/>
    <lineage>
        <taxon>Eukaryota</taxon>
        <taxon>Metazoa</taxon>
        <taxon>Chordata</taxon>
        <taxon>Craniata</taxon>
        <taxon>Vertebrata</taxon>
        <taxon>Euteleostomi</taxon>
        <taxon>Archelosauria</taxon>
        <taxon>Testudinata</taxon>
        <taxon>Testudines</taxon>
        <taxon>Cryptodira</taxon>
        <taxon>Durocryptodira</taxon>
        <taxon>Americhelydia</taxon>
        <taxon>Chelydroidea</taxon>
        <taxon>Chelydridae</taxon>
        <taxon>Chelydra</taxon>
    </lineage>
</organism>
<accession>A0A8T1S0Z2</accession>
<protein>
    <submittedName>
        <fullName evidence="3">Mab-21 like 3</fullName>
    </submittedName>
</protein>
<reference evidence="3 4" key="1">
    <citation type="journal article" date="2020" name="G3 (Bethesda)">
        <title>Draft Genome of the Common Snapping Turtle, Chelydra serpentina, a Model for Phenotypic Plasticity in Reptiles.</title>
        <authorList>
            <person name="Das D."/>
            <person name="Singh S.K."/>
            <person name="Bierstedt J."/>
            <person name="Erickson A."/>
            <person name="Galli G.L.J."/>
            <person name="Crossley D.A. 2nd"/>
            <person name="Rhen T."/>
        </authorList>
    </citation>
    <scope>NUCLEOTIDE SEQUENCE [LARGE SCALE GENOMIC DNA]</scope>
    <source>
        <strain evidence="3">KW</strain>
    </source>
</reference>
<evidence type="ECO:0000313" key="4">
    <source>
        <dbReference type="Proteomes" id="UP000765507"/>
    </source>
</evidence>
<dbReference type="Pfam" id="PF20266">
    <property type="entry name" value="Mab-21_C"/>
    <property type="match status" value="1"/>
</dbReference>
<dbReference type="InterPro" id="IPR046906">
    <property type="entry name" value="Mab-21_HhH/H2TH-like"/>
</dbReference>
<dbReference type="AlphaFoldDB" id="A0A8T1S0Z2"/>
<dbReference type="GO" id="GO:0000166">
    <property type="term" value="F:nucleotide binding"/>
    <property type="evidence" value="ECO:0007669"/>
    <property type="project" value="UniProtKB-KW"/>
</dbReference>
<proteinExistence type="predicted"/>
<evidence type="ECO:0000259" key="2">
    <source>
        <dbReference type="Pfam" id="PF20266"/>
    </source>
</evidence>
<evidence type="ECO:0000313" key="3">
    <source>
        <dbReference type="EMBL" id="KAG6922387.1"/>
    </source>
</evidence>
<dbReference type="PANTHER" id="PTHR10656:SF38">
    <property type="entry name" value="NUCLEOTIDYLTRANSFERASE MAB21L1-RELATED"/>
    <property type="match status" value="1"/>
</dbReference>
<name>A0A8T1S0Z2_CHESE</name>
<dbReference type="Proteomes" id="UP000765507">
    <property type="component" value="Unassembled WGS sequence"/>
</dbReference>
<feature type="domain" description="Mab-21-like HhH/H2TH-like" evidence="2">
    <location>
        <begin position="26"/>
        <end position="107"/>
    </location>
</feature>